<feature type="region of interest" description="Disordered" evidence="8">
    <location>
        <begin position="72"/>
        <end position="101"/>
    </location>
</feature>
<dbReference type="GO" id="GO:0009507">
    <property type="term" value="C:chloroplast"/>
    <property type="evidence" value="ECO:0007669"/>
    <property type="project" value="UniProtKB-SubCell"/>
</dbReference>
<keyword evidence="2 7" id="KW-0444">Lipid biosynthesis</keyword>
<accession>A0A6V7PNW5</accession>
<reference evidence="10" key="1">
    <citation type="submission" date="2020-07" db="EMBL/GenBank/DDBJ databases">
        <authorList>
            <person name="Lin J."/>
        </authorList>
    </citation>
    <scope>NUCLEOTIDE SEQUENCE</scope>
</reference>
<feature type="region of interest" description="Disordered" evidence="8">
    <location>
        <begin position="1"/>
        <end position="22"/>
    </location>
</feature>
<dbReference type="Gene3D" id="2.40.50.100">
    <property type="match status" value="1"/>
</dbReference>
<protein>
    <recommendedName>
        <fullName evidence="7">Biotin carboxyl carrier protein of acetyl-CoA carboxylase</fullName>
    </recommendedName>
</protein>
<comment type="function">
    <text evidence="7">This protein is a component of the acetyl coenzyme A carboxylase complex; first, biotin carboxylase catalyzes the carboxylation of the carrier protein and then the transcarboxylase transfers the carboxyl group to form malonyl-CoA.</text>
</comment>
<dbReference type="PROSITE" id="PS50968">
    <property type="entry name" value="BIOTINYL_LIPOYL"/>
    <property type="match status" value="1"/>
</dbReference>
<dbReference type="Pfam" id="PF00364">
    <property type="entry name" value="Biotin_lipoyl"/>
    <property type="match status" value="1"/>
</dbReference>
<keyword evidence="7" id="KW-0934">Plastid</keyword>
<dbReference type="InterPro" id="IPR000089">
    <property type="entry name" value="Biotin_lipoyl"/>
</dbReference>
<evidence type="ECO:0000256" key="3">
    <source>
        <dbReference type="ARBA" id="ARBA00022832"/>
    </source>
</evidence>
<dbReference type="InterPro" id="IPR050537">
    <property type="entry name" value="2-oxoacid_dehydrogenase"/>
</dbReference>
<dbReference type="PROSITE" id="PS00188">
    <property type="entry name" value="BIOTIN"/>
    <property type="match status" value="1"/>
</dbReference>
<dbReference type="GO" id="GO:0009317">
    <property type="term" value="C:acetyl-CoA carboxylase complex"/>
    <property type="evidence" value="ECO:0007669"/>
    <property type="project" value="InterPro"/>
</dbReference>
<feature type="compositionally biased region" description="Polar residues" evidence="8">
    <location>
        <begin position="73"/>
        <end position="97"/>
    </location>
</feature>
<keyword evidence="7" id="KW-0150">Chloroplast</keyword>
<evidence type="ECO:0000256" key="6">
    <source>
        <dbReference type="ARBA" id="ARBA00023267"/>
    </source>
</evidence>
<dbReference type="EMBL" id="LR862150">
    <property type="protein sequence ID" value="CAD1832358.1"/>
    <property type="molecule type" value="Genomic_DNA"/>
</dbReference>
<name>A0A6V7PNW5_ANACO</name>
<evidence type="ECO:0000256" key="4">
    <source>
        <dbReference type="ARBA" id="ARBA00023098"/>
    </source>
</evidence>
<sequence>MASISIPCPKCSAAPPGVAPRRSAAAPMSSVLSVSDVRSLVIAGSGRFPLSQGHDKRRFPILKAQVQEVAVDVSTNSSPAKSTKSESLSSDALNKSSAPAPVPDSTISAFMAEVSNLVKLVDSKDVTELMLKHNDCEIVIRKKEALPIPAVSPIVMQHPQAIPAPGEPTFVKVGDKVQKGQVVCIIEAMKLMNEIEADQSGTVVEILAEDGKPVSIDMPLLIIQP</sequence>
<dbReference type="GO" id="GO:0006633">
    <property type="term" value="P:fatty acid biosynthetic process"/>
    <property type="evidence" value="ECO:0007669"/>
    <property type="project" value="UniProtKB-UniPathway"/>
</dbReference>
<gene>
    <name evidence="10" type="ORF">CB5_LOCUS15569</name>
</gene>
<dbReference type="PANTHER" id="PTHR43416:SF38">
    <property type="entry name" value="BIOTIN CARBOXYL CARRIER PROTEIN OF ACETYL-COA CARBOXYLASE 1, CHLOROPLASTIC"/>
    <property type="match status" value="1"/>
</dbReference>
<evidence type="ECO:0000256" key="8">
    <source>
        <dbReference type="SAM" id="MobiDB-lite"/>
    </source>
</evidence>
<evidence type="ECO:0000313" key="10">
    <source>
        <dbReference type="EMBL" id="CAD1832358.1"/>
    </source>
</evidence>
<evidence type="ECO:0000256" key="2">
    <source>
        <dbReference type="ARBA" id="ARBA00022516"/>
    </source>
</evidence>
<dbReference type="InterPro" id="IPR001882">
    <property type="entry name" value="Biotin_BS"/>
</dbReference>
<proteinExistence type="predicted"/>
<evidence type="ECO:0000256" key="7">
    <source>
        <dbReference type="RuleBase" id="RU364072"/>
    </source>
</evidence>
<dbReference type="SUPFAM" id="SSF51230">
    <property type="entry name" value="Single hybrid motif"/>
    <property type="match status" value="1"/>
</dbReference>
<dbReference type="InterPro" id="IPR001249">
    <property type="entry name" value="AcCoA_biotinCC"/>
</dbReference>
<dbReference type="GO" id="GO:0003989">
    <property type="term" value="F:acetyl-CoA carboxylase activity"/>
    <property type="evidence" value="ECO:0007669"/>
    <property type="project" value="InterPro"/>
</dbReference>
<keyword evidence="6 7" id="KW-0092">Biotin</keyword>
<dbReference type="AlphaFoldDB" id="A0A6V7PNW5"/>
<feature type="domain" description="Lipoyl-binding" evidence="9">
    <location>
        <begin position="147"/>
        <end position="224"/>
    </location>
</feature>
<dbReference type="UniPathway" id="UPA00094"/>
<dbReference type="InterPro" id="IPR011053">
    <property type="entry name" value="Single_hybrid_motif"/>
</dbReference>
<keyword evidence="4 7" id="KW-0443">Lipid metabolism</keyword>
<evidence type="ECO:0000259" key="9">
    <source>
        <dbReference type="PROSITE" id="PS50968"/>
    </source>
</evidence>
<dbReference type="PANTHER" id="PTHR43416">
    <property type="entry name" value="DIHYDROLIPOYLLYSINE-RESIDUE SUCCINYLTRANSFERASE COMPONENT OF 2-OXOGLUTARATE DEHYDROGENASE COMPLEX, MITOCHONDRIAL-RELATED"/>
    <property type="match status" value="1"/>
</dbReference>
<comment type="subcellular location">
    <subcellularLocation>
        <location evidence="7">Plastid</location>
        <location evidence="7">Chloroplast</location>
    </subcellularLocation>
</comment>
<comment type="pathway">
    <text evidence="1 7">Lipid metabolism; fatty acid biosynthesis.</text>
</comment>
<keyword evidence="3 7" id="KW-0276">Fatty acid metabolism</keyword>
<dbReference type="CDD" id="cd06850">
    <property type="entry name" value="biotinyl_domain"/>
    <property type="match status" value="1"/>
</dbReference>
<dbReference type="PRINTS" id="PR01071">
    <property type="entry name" value="ACOABIOTINCC"/>
</dbReference>
<evidence type="ECO:0000256" key="1">
    <source>
        <dbReference type="ARBA" id="ARBA00005194"/>
    </source>
</evidence>
<evidence type="ECO:0000256" key="5">
    <source>
        <dbReference type="ARBA" id="ARBA00023160"/>
    </source>
</evidence>
<keyword evidence="5 7" id="KW-0275">Fatty acid biosynthesis</keyword>
<organism evidence="10">
    <name type="scientific">Ananas comosus var. bracteatus</name>
    <name type="common">red pineapple</name>
    <dbReference type="NCBI Taxonomy" id="296719"/>
    <lineage>
        <taxon>Eukaryota</taxon>
        <taxon>Viridiplantae</taxon>
        <taxon>Streptophyta</taxon>
        <taxon>Embryophyta</taxon>
        <taxon>Tracheophyta</taxon>
        <taxon>Spermatophyta</taxon>
        <taxon>Magnoliopsida</taxon>
        <taxon>Liliopsida</taxon>
        <taxon>Poales</taxon>
        <taxon>Bromeliaceae</taxon>
        <taxon>Bromelioideae</taxon>
        <taxon>Ananas</taxon>
    </lineage>
</organism>